<dbReference type="NCBIfam" id="TIGR01681">
    <property type="entry name" value="HAD-SF-IIIC"/>
    <property type="match status" value="1"/>
</dbReference>
<dbReference type="Gene3D" id="3.40.50.1000">
    <property type="entry name" value="HAD superfamily/HAD-like"/>
    <property type="match status" value="1"/>
</dbReference>
<dbReference type="AlphaFoldDB" id="A0A1I3FPV8"/>
<sequence length="349" mass="38632">MTAGVEGRGTGPIKCVVWDLDNTLWDGVLLEDGEVTLRPGVAEVVRVLDERGILQSIASRNHGPAAIEQLERFGLRDYFLAPQIGWNSKSESVAAIAKSLNIGIDTLALIDDQPFEREEVAFSHPQVLCLDADEVVRIPEMPVFTPRFVTEDSRNRRSMYMGSELRDAAEREFGGTSDDFLATLDMTFSISAAAEADLRRAEELSVRTNQLNSTGVTYSYEELSAFARSSGHLLLVAGLEDRFGSYGKIGLALVERGAEIWTLKLLLMSCRVMSRGVGTVLLNHVMRLARDAGVRLQAEFLPNDRNRVMFVTYRFAGFQEVGARGELRILESDLGRIQDPPAYLTVRTG</sequence>
<dbReference type="NCBIfam" id="TIGR01686">
    <property type="entry name" value="FkbH"/>
    <property type="match status" value="1"/>
</dbReference>
<dbReference type="SUPFAM" id="SSF55729">
    <property type="entry name" value="Acyl-CoA N-acyltransferases (Nat)"/>
    <property type="match status" value="1"/>
</dbReference>
<gene>
    <name evidence="1" type="ORF">SAMN05216275_101296</name>
</gene>
<dbReference type="InterPro" id="IPR023214">
    <property type="entry name" value="HAD_sf"/>
</dbReference>
<keyword evidence="2" id="KW-1185">Reference proteome</keyword>
<dbReference type="InterPro" id="IPR036412">
    <property type="entry name" value="HAD-like_sf"/>
</dbReference>
<protein>
    <submittedName>
        <fullName evidence="1">HAD-superfamily phosphatase, subfamily IIIC/FkbH-like domain-containing protein</fullName>
    </submittedName>
</protein>
<dbReference type="InterPro" id="IPR016181">
    <property type="entry name" value="Acyl_CoA_acyltransferase"/>
</dbReference>
<reference evidence="2" key="1">
    <citation type="submission" date="2016-10" db="EMBL/GenBank/DDBJ databases">
        <authorList>
            <person name="Varghese N."/>
            <person name="Submissions S."/>
        </authorList>
    </citation>
    <scope>NUCLEOTIDE SEQUENCE [LARGE SCALE GENOMIC DNA]</scope>
    <source>
        <strain evidence="2">CGMCC 4.2126</strain>
    </source>
</reference>
<evidence type="ECO:0000313" key="1">
    <source>
        <dbReference type="EMBL" id="SFI13285.1"/>
    </source>
</evidence>
<dbReference type="Gene3D" id="3.40.630.30">
    <property type="match status" value="1"/>
</dbReference>
<dbReference type="SUPFAM" id="SSF56784">
    <property type="entry name" value="HAD-like"/>
    <property type="match status" value="1"/>
</dbReference>
<dbReference type="RefSeq" id="WP_093885229.1">
    <property type="nucleotide sequence ID" value="NZ_FOQY01000001.1"/>
</dbReference>
<dbReference type="EMBL" id="FOQY01000001">
    <property type="protein sequence ID" value="SFI13285.1"/>
    <property type="molecule type" value="Genomic_DNA"/>
</dbReference>
<dbReference type="InterPro" id="IPR010033">
    <property type="entry name" value="HAD_SF_ppase_IIIC"/>
</dbReference>
<organism evidence="1 2">
    <name type="scientific">Streptosporangium canum</name>
    <dbReference type="NCBI Taxonomy" id="324952"/>
    <lineage>
        <taxon>Bacteria</taxon>
        <taxon>Bacillati</taxon>
        <taxon>Actinomycetota</taxon>
        <taxon>Actinomycetes</taxon>
        <taxon>Streptosporangiales</taxon>
        <taxon>Streptosporangiaceae</taxon>
        <taxon>Streptosporangium</taxon>
    </lineage>
</organism>
<name>A0A1I3FPV8_9ACTN</name>
<dbReference type="InterPro" id="IPR010037">
    <property type="entry name" value="FkbH_domain"/>
</dbReference>
<dbReference type="GeneID" id="96296180"/>
<proteinExistence type="predicted"/>
<accession>A0A1I3FPV8</accession>
<evidence type="ECO:0000313" key="2">
    <source>
        <dbReference type="Proteomes" id="UP000199111"/>
    </source>
</evidence>
<dbReference type="Proteomes" id="UP000199111">
    <property type="component" value="Unassembled WGS sequence"/>
</dbReference>